<evidence type="ECO:0000313" key="2">
    <source>
        <dbReference type="EMBL" id="OMJ22146.1"/>
    </source>
</evidence>
<protein>
    <submittedName>
        <fullName evidence="2">Putative transporter</fullName>
    </submittedName>
</protein>
<evidence type="ECO:0000313" key="3">
    <source>
        <dbReference type="Proteomes" id="UP000187429"/>
    </source>
</evidence>
<dbReference type="PANTHER" id="PTHR19346:SF4">
    <property type="entry name" value="SUGAR PHOSPHATE TRANSPORTER DOMAIN-CONTAINING PROTEIN"/>
    <property type="match status" value="1"/>
</dbReference>
<dbReference type="PANTHER" id="PTHR19346">
    <property type="entry name" value="SUGAR PHOSPHATE TRANSPORTER DOMAIN-CONTAINING PROTEIN"/>
    <property type="match status" value="1"/>
</dbReference>
<reference evidence="3" key="1">
    <citation type="submission" date="2017-01" db="EMBL/GenBank/DDBJ databases">
        <authorList>
            <person name="Wang Y."/>
            <person name="White M."/>
            <person name="Kvist S."/>
            <person name="Moncalvo J.-M."/>
        </authorList>
    </citation>
    <scope>NUCLEOTIDE SEQUENCE [LARGE SCALE GENOMIC DNA]</scope>
    <source>
        <strain evidence="3">ID-206-W2</strain>
    </source>
</reference>
<name>A0A1R1Y5X4_9FUNG</name>
<sequence>MQESLSILPEVLHKKQFVGDILVFICAIGTGFTQTILGLATFLFNWVAIVLLHISGLEKFVIPNFLQFKFILINTVFGLIYNACFIIVLSLTSPIFAAVGVMLTIPVSILTEIFYEGNSISISVYFGGIFVIAGFCLLSYVQFSEDHK</sequence>
<dbReference type="SUPFAM" id="SSF103481">
    <property type="entry name" value="Multidrug resistance efflux transporter EmrE"/>
    <property type="match status" value="1"/>
</dbReference>
<feature type="transmembrane region" description="Helical" evidence="1">
    <location>
        <begin position="66"/>
        <end position="89"/>
    </location>
</feature>
<feature type="transmembrane region" description="Helical" evidence="1">
    <location>
        <begin position="21"/>
        <end position="54"/>
    </location>
</feature>
<keyword evidence="1" id="KW-1133">Transmembrane helix</keyword>
<feature type="transmembrane region" description="Helical" evidence="1">
    <location>
        <begin position="95"/>
        <end position="115"/>
    </location>
</feature>
<comment type="caution">
    <text evidence="2">The sequence shown here is derived from an EMBL/GenBank/DDBJ whole genome shotgun (WGS) entry which is preliminary data.</text>
</comment>
<keyword evidence="3" id="KW-1185">Reference proteome</keyword>
<dbReference type="Proteomes" id="UP000187429">
    <property type="component" value="Unassembled WGS sequence"/>
</dbReference>
<dbReference type="EMBL" id="LSSM01002325">
    <property type="protein sequence ID" value="OMJ22146.1"/>
    <property type="molecule type" value="Genomic_DNA"/>
</dbReference>
<keyword evidence="1" id="KW-0812">Transmembrane</keyword>
<dbReference type="AlphaFoldDB" id="A0A1R1Y5X4"/>
<evidence type="ECO:0000256" key="1">
    <source>
        <dbReference type="SAM" id="Phobius"/>
    </source>
</evidence>
<organism evidence="2 3">
    <name type="scientific">Smittium culicis</name>
    <dbReference type="NCBI Taxonomy" id="133412"/>
    <lineage>
        <taxon>Eukaryota</taxon>
        <taxon>Fungi</taxon>
        <taxon>Fungi incertae sedis</taxon>
        <taxon>Zoopagomycota</taxon>
        <taxon>Kickxellomycotina</taxon>
        <taxon>Harpellomycetes</taxon>
        <taxon>Harpellales</taxon>
        <taxon>Legeriomycetaceae</taxon>
        <taxon>Smittium</taxon>
    </lineage>
</organism>
<dbReference type="OrthoDB" id="10062838at2759"/>
<dbReference type="InterPro" id="IPR037185">
    <property type="entry name" value="EmrE-like"/>
</dbReference>
<feature type="transmembrane region" description="Helical" evidence="1">
    <location>
        <begin position="122"/>
        <end position="143"/>
    </location>
</feature>
<keyword evidence="1" id="KW-0472">Membrane</keyword>
<gene>
    <name evidence="2" type="ORF">AYI69_g5508</name>
</gene>
<accession>A0A1R1Y5X4</accession>
<dbReference type="InterPro" id="IPR026505">
    <property type="entry name" value="Solute_c_fam_35_mem_F3/F4"/>
</dbReference>
<proteinExistence type="predicted"/>